<accession>A0ABU1AGR9</accession>
<dbReference type="PROSITE" id="PS51257">
    <property type="entry name" value="PROKAR_LIPOPROTEIN"/>
    <property type="match status" value="1"/>
</dbReference>
<dbReference type="RefSeq" id="WP_308983554.1">
    <property type="nucleotide sequence ID" value="NZ_JARXIC010000002.1"/>
</dbReference>
<evidence type="ECO:0000313" key="1">
    <source>
        <dbReference type="EMBL" id="MDQ8193045.1"/>
    </source>
</evidence>
<evidence type="ECO:0008006" key="3">
    <source>
        <dbReference type="Google" id="ProtNLM"/>
    </source>
</evidence>
<organism evidence="1 2">
    <name type="scientific">Thalassobacterium sedimentorum</name>
    <dbReference type="NCBI Taxonomy" id="3041258"/>
    <lineage>
        <taxon>Bacteria</taxon>
        <taxon>Pseudomonadati</taxon>
        <taxon>Verrucomicrobiota</taxon>
        <taxon>Opitutia</taxon>
        <taxon>Puniceicoccales</taxon>
        <taxon>Coraliomargaritaceae</taxon>
        <taxon>Thalassobacterium</taxon>
    </lineage>
</organism>
<protein>
    <recommendedName>
        <fullName evidence="3">Type 4a pilus biogenesis protein PilO</fullName>
    </recommendedName>
</protein>
<keyword evidence="2" id="KW-1185">Reference proteome</keyword>
<name>A0ABU1AGR9_9BACT</name>
<dbReference type="EMBL" id="JARXIC010000002">
    <property type="protein sequence ID" value="MDQ8193045.1"/>
    <property type="molecule type" value="Genomic_DNA"/>
</dbReference>
<reference evidence="1 2" key="1">
    <citation type="submission" date="2023-04" db="EMBL/GenBank/DDBJ databases">
        <title>A novel bacteria isolated from coastal sediment.</title>
        <authorList>
            <person name="Liu X.-J."/>
            <person name="Du Z.-J."/>
        </authorList>
    </citation>
    <scope>NUCLEOTIDE SEQUENCE [LARGE SCALE GENOMIC DNA]</scope>
    <source>
        <strain evidence="1 2">SDUM461004</strain>
    </source>
</reference>
<evidence type="ECO:0000313" key="2">
    <source>
        <dbReference type="Proteomes" id="UP001243717"/>
    </source>
</evidence>
<dbReference type="Proteomes" id="UP001243717">
    <property type="component" value="Unassembled WGS sequence"/>
</dbReference>
<sequence length="193" mass="21521">MKAENKTVRFLKQYPLAVLCVVVSLACCLAIILRGGAGEALIAQEADLNSRIRTIDQNVKNSKNLTNEVGEVQALVEQIESRLFNRDQRAVNINFFYSLEDQVDVRISNIGQMPAGDPIYTKGGPRELKLHSTIGYNISVNGAFDDILAFMYELHRVEPLIRVADFQVADSSRKGDSNILEARLRVIVLAEKD</sequence>
<comment type="caution">
    <text evidence="1">The sequence shown here is derived from an EMBL/GenBank/DDBJ whole genome shotgun (WGS) entry which is preliminary data.</text>
</comment>
<gene>
    <name evidence="1" type="ORF">QEH59_01315</name>
</gene>
<proteinExistence type="predicted"/>